<dbReference type="PANTHER" id="PTHR24034:SF89">
    <property type="entry name" value="COMPLEMENT COMPONENT C1Q RECEPTOR"/>
    <property type="match status" value="1"/>
</dbReference>
<evidence type="ECO:0000256" key="4">
    <source>
        <dbReference type="ARBA" id="ARBA00022723"/>
    </source>
</evidence>
<proteinExistence type="predicted"/>
<dbReference type="InterPro" id="IPR043502">
    <property type="entry name" value="DNA/RNA_pol_sf"/>
</dbReference>
<organism evidence="16 17">
    <name type="scientific">Stylophora pistillata</name>
    <name type="common">Smooth cauliflower coral</name>
    <dbReference type="NCBI Taxonomy" id="50429"/>
    <lineage>
        <taxon>Eukaryota</taxon>
        <taxon>Metazoa</taxon>
        <taxon>Cnidaria</taxon>
        <taxon>Anthozoa</taxon>
        <taxon>Hexacorallia</taxon>
        <taxon>Scleractinia</taxon>
        <taxon>Astrocoeniina</taxon>
        <taxon>Pocilloporidae</taxon>
        <taxon>Stylophora</taxon>
    </lineage>
</organism>
<dbReference type="PANTHER" id="PTHR24034">
    <property type="entry name" value="EGF-LIKE DOMAIN-CONTAINING PROTEIN"/>
    <property type="match status" value="1"/>
</dbReference>
<dbReference type="InterPro" id="IPR001881">
    <property type="entry name" value="EGF-like_Ca-bd_dom"/>
</dbReference>
<dbReference type="EMBL" id="LSMT01000642">
    <property type="protein sequence ID" value="PFX15509.1"/>
    <property type="molecule type" value="Genomic_DNA"/>
</dbReference>
<feature type="domain" description="EGF-like" evidence="14">
    <location>
        <begin position="2538"/>
        <end position="2577"/>
    </location>
</feature>
<keyword evidence="9" id="KW-0472">Membrane</keyword>
<dbReference type="PROSITE" id="PS50878">
    <property type="entry name" value="RT_POL"/>
    <property type="match status" value="1"/>
</dbReference>
<dbReference type="Pfam" id="PF12662">
    <property type="entry name" value="cEGF"/>
    <property type="match status" value="1"/>
</dbReference>
<dbReference type="GO" id="GO:0005509">
    <property type="term" value="F:calcium ion binding"/>
    <property type="evidence" value="ECO:0007669"/>
    <property type="project" value="InterPro"/>
</dbReference>
<dbReference type="SMART" id="SM00607">
    <property type="entry name" value="FTP"/>
    <property type="match status" value="2"/>
</dbReference>
<feature type="domain" description="EGF-like" evidence="14">
    <location>
        <begin position="2716"/>
        <end position="2753"/>
    </location>
</feature>
<keyword evidence="16" id="KW-0675">Receptor</keyword>
<comment type="caution">
    <text evidence="12">Lacks conserved residue(s) required for the propagation of feature annotation.</text>
</comment>
<dbReference type="Pfam" id="PF00078">
    <property type="entry name" value="RVT_1"/>
    <property type="match status" value="1"/>
</dbReference>
<evidence type="ECO:0000256" key="12">
    <source>
        <dbReference type="PROSITE-ProRule" id="PRU00076"/>
    </source>
</evidence>
<dbReference type="GO" id="GO:0016020">
    <property type="term" value="C:membrane"/>
    <property type="evidence" value="ECO:0007669"/>
    <property type="project" value="UniProtKB-SubCell"/>
</dbReference>
<dbReference type="PROSITE" id="PS01186">
    <property type="entry name" value="EGF_2"/>
    <property type="match status" value="4"/>
</dbReference>
<feature type="domain" description="EGF-like" evidence="14">
    <location>
        <begin position="997"/>
        <end position="1036"/>
    </location>
</feature>
<keyword evidence="3" id="KW-0812">Transmembrane</keyword>
<keyword evidence="4" id="KW-0479">Metal-binding</keyword>
<dbReference type="GO" id="GO:0048513">
    <property type="term" value="P:animal organ development"/>
    <property type="evidence" value="ECO:0007669"/>
    <property type="project" value="UniProtKB-ARBA"/>
</dbReference>
<dbReference type="InterPro" id="IPR000152">
    <property type="entry name" value="EGF-type_Asp/Asn_hydroxyl_site"/>
</dbReference>
<keyword evidence="17" id="KW-1185">Reference proteome</keyword>
<name>A0A2B4RFD3_STYPI</name>
<dbReference type="InterPro" id="IPR018097">
    <property type="entry name" value="EGF_Ca-bd_CS"/>
</dbReference>
<keyword evidence="7" id="KW-0106">Calcium</keyword>
<dbReference type="SUPFAM" id="SSF56672">
    <property type="entry name" value="DNA/RNA polymerases"/>
    <property type="match status" value="1"/>
</dbReference>
<keyword evidence="8" id="KW-1133">Transmembrane helix</keyword>
<comment type="caution">
    <text evidence="16">The sequence shown here is derived from an EMBL/GenBank/DDBJ whole genome shotgun (WGS) entry which is preliminary data.</text>
</comment>
<keyword evidence="6" id="KW-0677">Repeat</keyword>
<dbReference type="SMART" id="SM00181">
    <property type="entry name" value="EGF"/>
    <property type="match status" value="18"/>
</dbReference>
<dbReference type="InterPro" id="IPR006585">
    <property type="entry name" value="FTP1"/>
</dbReference>
<dbReference type="SUPFAM" id="SSF57196">
    <property type="entry name" value="EGF/Laminin"/>
    <property type="match status" value="2"/>
</dbReference>
<sequence length="2886" mass="323782">MEVPSPAGLGDCRQDSSTSESHLHEMFGDPRLIGTSMINKVIFEERDLSSLEQVKMIYFHPEMFSTENGILTPTFKATRSEIQKTFKVKIEGLYEGVDAEKTMLPKTTQFQDPGGKSAKCQPRHNSVRAIDGRLVKSRHRSGIRHYIRDKPTKWGIKLKPFTFTFLSLIFIDRGRAANVRVFDIRQVKSLVNKQYYGTDKGRINGGPVSCRVGEGDVNFPHTRLLCDGCPPLGWDVTGKWTNIAGKRPTYQSSTQTPYLASYAVDQDTETCARTRDLVRQMWRVDLEMRARVEYVLIESKRWLPSVDIRIGDKEVSAFKSNLLCRQGLQVPPKKYAMYGCAEPMLGKYVYISIDYNGAATLELRDVKVYVNSDSIDAKMSYLFPTSYGKILLKGFFWISEESDQFWLRVDKNRRSYYHSAWRKDVIINLTPGKKMLKNNASIVMPVEPSAKSYKEDKCGPNNDGSLYLNGTVQDYSKDKEIVLVNSVYILDICDFPNKCGASVGSHCDKTFIGSSFPPGAYHCKCNVGFVPSPSSKLGMDNHVNPGERCIRKPKARFQIQHSNQNLASSMKVTASSTDNWDGCKKKYCKEVYAFGRFVTDGSPNTCFLSLSEYKPWLIVHLDDYRPVSYVRVTASPKFSLERLRVSVGEIKGSLNHFKMCAFRREMEKGQQLSFGCNDYLFGNAVKITTYSRILSLCEFEVYSHSYANVTSQPSSSPKKSFLNDGNLRSCYTATGTEWFLDLGNNIRVAVVFILHDHSTHLEGSEITVGYSSKKEKCTTIPKYKESGNYFECQKPVIGNELKIISKRRRTLKLCEVEVFQTKTVNLAGKRPAKATVNNHDAYRGCDQKIDKSFSIQKEGMRMGWSVDLIAECKVHLVRIVTATGYKPADLKGTSEDSLWSKGHRVASLDSPTVEPVQTIILPKNTGARFVGLTFENAGVKLQFREVEIYNGPLLVVDVCKKPDTCGEYYKCVNGKKAPTCICPGGFQITGPYNKCKDIDECSNPKLNECSDRTTCVNKMGGYTCKCAVGYEADKGSNVTGIDIKCKDVDECSRNLDACHAKATCSNTIGSYRCTCMQGLRGDGRLNCQKTNECNEDKSICGSNSVCTNTRRSYYCSCEVGFENKMDDGKNCYDVDECTDVYTCGAHMACENSFGSYSCTCRQGYRLDQKNKTCIDIDECEEDTSNCTKFSKCRNLNGAYECHCKGGYEKTSQGTCKEICIPACDANSYCKRGKCLCLNGYSLGPDLTCESVIGKWIDIASKRPTYQSSTQTPHQASYAVDGNTETCSSTRDLRKQMWMVDLEMRAWVEYVLIESKRELPNVDIRIGDQETPAFESNPLCRQGLQVPKNDDMIYGCAEPMLGKYVYISIDYNGAATLELCDVKVFVNGDAIDGKMTYLLPTSYGRHLVQGKFWKSEKSDQFVFKVVTKKRAYSHRSYRKDVIIDLPPRKEMLKNNAPIVMPLEPSLKSYKEDKCSPKNYDVLYLNGTILEYSKDKGVVVVKSVYIPDICDFPNKCGASVGSHCDKTFISSSFPPGAYHCKCNVGFVPSPSSKLRMDNHVNPGERCIRKPEARFQIEHSNQNLALAMRVTASSTDNFDGCKKKYCKEVYAFGLFVTDGSLRTYFLSLNEYKPWLIVHLDDYRLVSYVRVTASTKFSLERLSVFVGEIKESSSHFRLCGFRREMEKGQQLSFGCNDYLFVNAVKITTYSRILSLCEVEVYSHSYANVALQPISKHKKSLKNDGNLQSCYTKTGTEWSLDLGNNIRVAVVFILHDHSTYLEGSEITVGYSGKKEICATIPKYKGSGNYFECQQPVIGNKLKVTSKRRGTFKLCEVEVFQTKTVNLAGKRPAKATVNNHDAYRGCDQKIDKSFSIKKEGMRIGWYVDLIAECKVHLVRIVTSKGYKPADLKGLKVVIGTREDSLWSKERRVASLDFPTAKSVQTIILPKETRGRFVGLTFEKAGVKLQFLEVEIYNGPLLVVDVCKKPDICGHNYKCVNGKKIHSCICPSGFQITGRYKECKDIDECASSNACPRHIKNSYCKNTAGSYKCFCKEGYEAVTNPEGNLRTCRVDVFDDVEDKLYALDSLFTEILDRHAPVKTFKVRCKPNPCVTDNIRGLIYFRQEVKREIRIAEQEFVAGQIQRNPNNINNIWKAIRQCIPSKSTSQRTYSKSDKAVADEFNQFFVSVGQSTVDKITSLANECNLTLNQNYFVPRQYALSDQFTLSTIDYKQIERVIAAMPSNKAPRIDKIPIRVIKDCLNPIVHPITSVVNASLQNCVFPSKWKTAVVTPIPKEGDQEQANNNRPISLIPVLSKVCERVVHNQLTSYLQSNDTLSKSQSGNKRWHSCETSVIETTDTILNAIDKKKLKAVVLLDMSKAFDSLNHDTLISKLQDVGISSDALQWFRSYLSNRTQVVRIHSTLSEPLSVTNGIPQGSILGPLLFSIYTNDLPSNPQKCRVQSYVDDTKLITSFELKDNLDAIADLEDDLFKIGEWCSNNQLLLNPGKTKLMIFGSRQMRAKLQFRSLSFMGEDIVPADTAKDLDIDECSNPSLNECNDRTICVNNIGGYTCKCAVGYESDKGGKATGIDIKCKDVDECSSNIDACHAKATCSNTIGSYKCTCLQGLRGDGRLNCLKTNECNEDKSICGSNSVCTNTRGSYHCNCEVGFESKMDDGKNCTDRDECQKKNPCGGVATCENTEGSYHCSCTEGFTFDRKTKQCVDADECIDVYTCSAHMACENTFGSFSCTCRHGYRLDKSSQNCTARSALSFNVKITDMFGLADRGNFQNRIFSVGKTQDIDECEEDDHNCTKFSKCRNLIGAYECRCKGGYQKTLQGACKEICIPACGANSYCEKGKCLCLKGYSLGPDFTCEAESKTIFQELKPDHNYALYQ</sequence>
<evidence type="ECO:0000256" key="9">
    <source>
        <dbReference type="ARBA" id="ARBA00023136"/>
    </source>
</evidence>
<dbReference type="Proteomes" id="UP000225706">
    <property type="component" value="Unassembled WGS sequence"/>
</dbReference>
<evidence type="ECO:0000256" key="3">
    <source>
        <dbReference type="ARBA" id="ARBA00022692"/>
    </source>
</evidence>
<dbReference type="Gene3D" id="2.10.25.10">
    <property type="entry name" value="Laminin"/>
    <property type="match status" value="14"/>
</dbReference>
<dbReference type="InterPro" id="IPR049883">
    <property type="entry name" value="NOTCH1_EGF-like"/>
</dbReference>
<evidence type="ECO:0000313" key="17">
    <source>
        <dbReference type="Proteomes" id="UP000225706"/>
    </source>
</evidence>
<dbReference type="InterPro" id="IPR050751">
    <property type="entry name" value="ECM_structural_protein"/>
</dbReference>
<dbReference type="FunFam" id="2.10.25.10:FF:000202">
    <property type="entry name" value="Multiple epidermal growth factor-like domains 8"/>
    <property type="match status" value="2"/>
</dbReference>
<feature type="domain" description="EGF-like" evidence="14">
    <location>
        <begin position="2674"/>
        <end position="2715"/>
    </location>
</feature>
<dbReference type="InterPro" id="IPR000742">
    <property type="entry name" value="EGF"/>
</dbReference>
<dbReference type="SMART" id="SM00179">
    <property type="entry name" value="EGF_CA"/>
    <property type="match status" value="13"/>
</dbReference>
<feature type="domain" description="EGF-like" evidence="14">
    <location>
        <begin position="2792"/>
        <end position="2830"/>
    </location>
</feature>
<evidence type="ECO:0000313" key="16">
    <source>
        <dbReference type="EMBL" id="PFX15509.1"/>
    </source>
</evidence>
<evidence type="ECO:0000259" key="14">
    <source>
        <dbReference type="PROSITE" id="PS50026"/>
    </source>
</evidence>
<evidence type="ECO:0000256" key="6">
    <source>
        <dbReference type="ARBA" id="ARBA00022737"/>
    </source>
</evidence>
<keyword evidence="10" id="KW-1015">Disulfide bond</keyword>
<protein>
    <submittedName>
        <fullName evidence="16">EGF-like module-containing mucin-like hormone receptor-like 1</fullName>
    </submittedName>
</protein>
<evidence type="ECO:0000259" key="15">
    <source>
        <dbReference type="PROSITE" id="PS50878"/>
    </source>
</evidence>
<dbReference type="SUPFAM" id="SSF49785">
    <property type="entry name" value="Galactose-binding domain-like"/>
    <property type="match status" value="7"/>
</dbReference>
<comment type="subcellular location">
    <subcellularLocation>
        <location evidence="1">Membrane</location>
        <topology evidence="1">Single-pass type I membrane protein</topology>
    </subcellularLocation>
</comment>
<dbReference type="CDD" id="cd01650">
    <property type="entry name" value="RT_nLTR_like"/>
    <property type="match status" value="1"/>
</dbReference>
<keyword evidence="5" id="KW-0732">Signal</keyword>
<evidence type="ECO:0000256" key="2">
    <source>
        <dbReference type="ARBA" id="ARBA00022536"/>
    </source>
</evidence>
<evidence type="ECO:0000256" key="1">
    <source>
        <dbReference type="ARBA" id="ARBA00004479"/>
    </source>
</evidence>
<dbReference type="GO" id="GO:0048731">
    <property type="term" value="P:system development"/>
    <property type="evidence" value="ECO:0007669"/>
    <property type="project" value="UniProtKB-ARBA"/>
</dbReference>
<reference evidence="17" key="1">
    <citation type="journal article" date="2017" name="bioRxiv">
        <title>Comparative analysis of the genomes of Stylophora pistillata and Acropora digitifera provides evidence for extensive differences between species of corals.</title>
        <authorList>
            <person name="Voolstra C.R."/>
            <person name="Li Y."/>
            <person name="Liew Y.J."/>
            <person name="Baumgarten S."/>
            <person name="Zoccola D."/>
            <person name="Flot J.-F."/>
            <person name="Tambutte S."/>
            <person name="Allemand D."/>
            <person name="Aranda M."/>
        </authorList>
    </citation>
    <scope>NUCLEOTIDE SEQUENCE [LARGE SCALE GENOMIC DNA]</scope>
</reference>
<dbReference type="InterPro" id="IPR008979">
    <property type="entry name" value="Galactose-bd-like_sf"/>
</dbReference>
<feature type="domain" description="EGF-like" evidence="14">
    <location>
        <begin position="1047"/>
        <end position="1088"/>
    </location>
</feature>
<dbReference type="InterPro" id="IPR026823">
    <property type="entry name" value="cEGF"/>
</dbReference>
<dbReference type="FunFam" id="2.10.25.10:FF:000038">
    <property type="entry name" value="Fibrillin 2"/>
    <property type="match status" value="4"/>
</dbReference>
<evidence type="ECO:0000256" key="11">
    <source>
        <dbReference type="ARBA" id="ARBA00023180"/>
    </source>
</evidence>
<feature type="domain" description="EGF-like" evidence="14">
    <location>
        <begin position="1175"/>
        <end position="1216"/>
    </location>
</feature>
<keyword evidence="2 12" id="KW-0245">EGF-like domain</keyword>
<dbReference type="PROSITE" id="PS00010">
    <property type="entry name" value="ASX_HYDROXYL"/>
    <property type="match status" value="12"/>
</dbReference>
<evidence type="ECO:0000256" key="7">
    <source>
        <dbReference type="ARBA" id="ARBA00022837"/>
    </source>
</evidence>
<evidence type="ECO:0000256" key="10">
    <source>
        <dbReference type="ARBA" id="ARBA00023157"/>
    </source>
</evidence>
<feature type="domain" description="EGF-like" evidence="14">
    <location>
        <begin position="1133"/>
        <end position="1174"/>
    </location>
</feature>
<evidence type="ECO:0000256" key="13">
    <source>
        <dbReference type="SAM" id="MobiDB-lite"/>
    </source>
</evidence>
<feature type="domain" description="EGF-like" evidence="14">
    <location>
        <begin position="1089"/>
        <end position="1132"/>
    </location>
</feature>
<dbReference type="Pfam" id="PF07645">
    <property type="entry name" value="EGF_CA"/>
    <property type="match status" value="10"/>
</dbReference>
<dbReference type="CDD" id="cd00054">
    <property type="entry name" value="EGF_CA"/>
    <property type="match status" value="12"/>
</dbReference>
<feature type="domain" description="EGF-like" evidence="14">
    <location>
        <begin position="2630"/>
        <end position="2673"/>
    </location>
</feature>
<dbReference type="Gene3D" id="2.60.120.260">
    <property type="entry name" value="Galactose-binding domain-like"/>
    <property type="match status" value="8"/>
</dbReference>
<keyword evidence="11" id="KW-0325">Glycoprotein</keyword>
<dbReference type="InterPro" id="IPR000477">
    <property type="entry name" value="RT_dom"/>
</dbReference>
<evidence type="ECO:0000256" key="8">
    <source>
        <dbReference type="ARBA" id="ARBA00022989"/>
    </source>
</evidence>
<feature type="domain" description="EGF-like" evidence="14">
    <location>
        <begin position="2588"/>
        <end position="2629"/>
    </location>
</feature>
<dbReference type="InterPro" id="IPR009030">
    <property type="entry name" value="Growth_fac_rcpt_cys_sf"/>
</dbReference>
<dbReference type="PROSITE" id="PS01187">
    <property type="entry name" value="EGF_CA"/>
    <property type="match status" value="4"/>
</dbReference>
<evidence type="ECO:0000256" key="5">
    <source>
        <dbReference type="ARBA" id="ARBA00022729"/>
    </source>
</evidence>
<feature type="domain" description="EGF-like" evidence="14">
    <location>
        <begin position="2018"/>
        <end position="2059"/>
    </location>
</feature>
<feature type="domain" description="Reverse transcriptase" evidence="15">
    <location>
        <begin position="2268"/>
        <end position="2528"/>
    </location>
</feature>
<accession>A0A2B4RFD3</accession>
<gene>
    <name evidence="16" type="primary">EMR1</name>
    <name evidence="16" type="ORF">AWC38_SpisGene20265</name>
</gene>
<dbReference type="OrthoDB" id="5987630at2759"/>
<feature type="region of interest" description="Disordered" evidence="13">
    <location>
        <begin position="1"/>
        <end position="26"/>
    </location>
</feature>
<dbReference type="STRING" id="50429.A0A2B4RFD3"/>
<dbReference type="SUPFAM" id="SSF57184">
    <property type="entry name" value="Growth factor receptor domain"/>
    <property type="match status" value="5"/>
</dbReference>
<dbReference type="PROSITE" id="PS50026">
    <property type="entry name" value="EGF_3"/>
    <property type="match status" value="12"/>
</dbReference>